<evidence type="ECO:0000313" key="3">
    <source>
        <dbReference type="Proteomes" id="UP001165079"/>
    </source>
</evidence>
<dbReference type="EMBL" id="BSTX01000001">
    <property type="protein sequence ID" value="GLZ76212.1"/>
    <property type="molecule type" value="Genomic_DNA"/>
</dbReference>
<dbReference type="AlphaFoldDB" id="A0A9W6SHT8"/>
<dbReference type="InterPro" id="IPR001763">
    <property type="entry name" value="Rhodanese-like_dom"/>
</dbReference>
<reference evidence="2" key="1">
    <citation type="submission" date="2023-03" db="EMBL/GenBank/DDBJ databases">
        <title>Actinorhabdospora filicis NBRC 111898.</title>
        <authorList>
            <person name="Ichikawa N."/>
            <person name="Sato H."/>
            <person name="Tonouchi N."/>
        </authorList>
    </citation>
    <scope>NUCLEOTIDE SEQUENCE</scope>
    <source>
        <strain evidence="2">NBRC 111898</strain>
    </source>
</reference>
<feature type="domain" description="Rhodanese" evidence="1">
    <location>
        <begin position="40"/>
        <end position="130"/>
    </location>
</feature>
<dbReference type="RefSeq" id="WP_285661396.1">
    <property type="nucleotide sequence ID" value="NZ_BSTX01000001.1"/>
</dbReference>
<dbReference type="SMART" id="SM00450">
    <property type="entry name" value="RHOD"/>
    <property type="match status" value="1"/>
</dbReference>
<sequence>MTGFESSGANTAANAAAIAHFSRRLQFETDVSDVHSAIEGGHRVTVVDTRGPSSWEAGRLPGAVHLPTGKIRHRALGVIPTDRPVIVYCWGPACNGATKAALAFAELGYEVKEMIGGFEYWVREGFAYYDEEGRRQEGFDRLVAPAGMAACTC</sequence>
<dbReference type="Pfam" id="PF00581">
    <property type="entry name" value="Rhodanese"/>
    <property type="match status" value="1"/>
</dbReference>
<evidence type="ECO:0000313" key="2">
    <source>
        <dbReference type="EMBL" id="GLZ76212.1"/>
    </source>
</evidence>
<dbReference type="SUPFAM" id="SSF52821">
    <property type="entry name" value="Rhodanese/Cell cycle control phosphatase"/>
    <property type="match status" value="1"/>
</dbReference>
<dbReference type="PROSITE" id="PS50206">
    <property type="entry name" value="RHODANESE_3"/>
    <property type="match status" value="1"/>
</dbReference>
<comment type="caution">
    <text evidence="2">The sequence shown here is derived from an EMBL/GenBank/DDBJ whole genome shotgun (WGS) entry which is preliminary data.</text>
</comment>
<evidence type="ECO:0000259" key="1">
    <source>
        <dbReference type="PROSITE" id="PS50206"/>
    </source>
</evidence>
<dbReference type="PANTHER" id="PTHR43031:SF1">
    <property type="entry name" value="PYRIDINE NUCLEOTIDE-DISULPHIDE OXIDOREDUCTASE"/>
    <property type="match status" value="1"/>
</dbReference>
<organism evidence="2 3">
    <name type="scientific">Actinorhabdospora filicis</name>
    <dbReference type="NCBI Taxonomy" id="1785913"/>
    <lineage>
        <taxon>Bacteria</taxon>
        <taxon>Bacillati</taxon>
        <taxon>Actinomycetota</taxon>
        <taxon>Actinomycetes</taxon>
        <taxon>Micromonosporales</taxon>
        <taxon>Micromonosporaceae</taxon>
        <taxon>Actinorhabdospora</taxon>
    </lineage>
</organism>
<keyword evidence="3" id="KW-1185">Reference proteome</keyword>
<name>A0A9W6SHT8_9ACTN</name>
<gene>
    <name evidence="2" type="ORF">Afil01_10190</name>
</gene>
<accession>A0A9W6SHT8</accession>
<dbReference type="Gene3D" id="3.40.250.10">
    <property type="entry name" value="Rhodanese-like domain"/>
    <property type="match status" value="1"/>
</dbReference>
<dbReference type="InterPro" id="IPR050229">
    <property type="entry name" value="GlpE_sulfurtransferase"/>
</dbReference>
<dbReference type="PANTHER" id="PTHR43031">
    <property type="entry name" value="FAD-DEPENDENT OXIDOREDUCTASE"/>
    <property type="match status" value="1"/>
</dbReference>
<protein>
    <submittedName>
        <fullName evidence="2">Sulfurtransferase</fullName>
    </submittedName>
</protein>
<dbReference type="InterPro" id="IPR036873">
    <property type="entry name" value="Rhodanese-like_dom_sf"/>
</dbReference>
<proteinExistence type="predicted"/>
<dbReference type="Proteomes" id="UP001165079">
    <property type="component" value="Unassembled WGS sequence"/>
</dbReference>